<comment type="similarity">
    <text evidence="1">Belongs to the HupG/HyaE family.</text>
</comment>
<evidence type="ECO:0000313" key="3">
    <source>
        <dbReference type="Proteomes" id="UP000248795"/>
    </source>
</evidence>
<dbReference type="AlphaFoldDB" id="A0A2W2BSN3"/>
<dbReference type="EMBL" id="QKVK01000005">
    <property type="protein sequence ID" value="PZF76456.1"/>
    <property type="molecule type" value="Genomic_DNA"/>
</dbReference>
<dbReference type="InterPro" id="IPR010893">
    <property type="entry name" value="NiFe-hyd_mat_HyaE"/>
</dbReference>
<accession>A0A2W2BSN3</accession>
<dbReference type="InterPro" id="IPR036249">
    <property type="entry name" value="Thioredoxin-like_sf"/>
</dbReference>
<dbReference type="Pfam" id="PF07449">
    <property type="entry name" value="HyaE"/>
    <property type="match status" value="1"/>
</dbReference>
<evidence type="ECO:0000313" key="2">
    <source>
        <dbReference type="EMBL" id="PZF76456.1"/>
    </source>
</evidence>
<keyword evidence="3" id="KW-1185">Reference proteome</keyword>
<dbReference type="Proteomes" id="UP000248795">
    <property type="component" value="Unassembled WGS sequence"/>
</dbReference>
<gene>
    <name evidence="2" type="ORF">DK847_11625</name>
</gene>
<dbReference type="SUPFAM" id="SSF52833">
    <property type="entry name" value="Thioredoxin-like"/>
    <property type="match status" value="1"/>
</dbReference>
<proteinExistence type="inferred from homology"/>
<name>A0A2W2BSN3_9HYPH</name>
<evidence type="ECO:0000256" key="1">
    <source>
        <dbReference type="ARBA" id="ARBA00009004"/>
    </source>
</evidence>
<dbReference type="RefSeq" id="WP_111198692.1">
    <property type="nucleotide sequence ID" value="NZ_QKVK01000005.1"/>
</dbReference>
<protein>
    <submittedName>
        <fullName evidence="2">Hydrogenase-1 expression HyaE</fullName>
    </submittedName>
</protein>
<dbReference type="Gene3D" id="3.40.30.10">
    <property type="entry name" value="Glutaredoxin"/>
    <property type="match status" value="1"/>
</dbReference>
<reference evidence="3" key="1">
    <citation type="submission" date="2018-06" db="EMBL/GenBank/DDBJ databases">
        <title>Aestuariibacter litoralis strain KCTC 52945T.</title>
        <authorList>
            <person name="Li X."/>
            <person name="Salam N."/>
            <person name="Li J.-L."/>
            <person name="Chen Y.-M."/>
            <person name="Yang Z.-W."/>
            <person name="Zhang L.-Y."/>
            <person name="Han M.-X."/>
            <person name="Xiao M."/>
            <person name="Li W.-J."/>
        </authorList>
    </citation>
    <scope>NUCLEOTIDE SEQUENCE [LARGE SCALE GENOMIC DNA]</scope>
    <source>
        <strain evidence="3">KCTC 52945</strain>
    </source>
</reference>
<sequence>MKVQDFSPLLRSVMARHGFTTVSEDTLDAFLAASPLSVIFLSGDWERLAESNDVAAVLPELQKLAPGLAVAVAERGAERALQLRFRFNKFPALVFMRGTGYLGAILGMRGWSEYGAEIAEILSRAASEPPPFKFPEACAPKTRDVLDSLHIH</sequence>
<comment type="caution">
    <text evidence="2">The sequence shown here is derived from an EMBL/GenBank/DDBJ whole genome shotgun (WGS) entry which is preliminary data.</text>
</comment>
<organism evidence="2 3">
    <name type="scientific">Aestuariivirga litoralis</name>
    <dbReference type="NCBI Taxonomy" id="2650924"/>
    <lineage>
        <taxon>Bacteria</taxon>
        <taxon>Pseudomonadati</taxon>
        <taxon>Pseudomonadota</taxon>
        <taxon>Alphaproteobacteria</taxon>
        <taxon>Hyphomicrobiales</taxon>
        <taxon>Aestuariivirgaceae</taxon>
        <taxon>Aestuariivirga</taxon>
    </lineage>
</organism>